<name>A0A1M6JHV1_9BACT</name>
<proteinExistence type="predicted"/>
<evidence type="ECO:0008006" key="3">
    <source>
        <dbReference type="Google" id="ProtNLM"/>
    </source>
</evidence>
<dbReference type="STRING" id="1168035.SAMN05444280_12031"/>
<dbReference type="AlphaFoldDB" id="A0A1M6JHV1"/>
<dbReference type="InterPro" id="IPR011047">
    <property type="entry name" value="Quinoprotein_ADH-like_sf"/>
</dbReference>
<dbReference type="PANTHER" id="PTHR42754">
    <property type="entry name" value="ENDOGLUCANASE"/>
    <property type="match status" value="1"/>
</dbReference>
<dbReference type="PANTHER" id="PTHR42754:SF1">
    <property type="entry name" value="LIPOPROTEIN"/>
    <property type="match status" value="1"/>
</dbReference>
<evidence type="ECO:0000313" key="2">
    <source>
        <dbReference type="Proteomes" id="UP000184050"/>
    </source>
</evidence>
<dbReference type="SUPFAM" id="SSF50998">
    <property type="entry name" value="Quinoprotein alcohol dehydrogenase-like"/>
    <property type="match status" value="1"/>
</dbReference>
<reference evidence="1 2" key="1">
    <citation type="submission" date="2016-11" db="EMBL/GenBank/DDBJ databases">
        <authorList>
            <person name="Jaros S."/>
            <person name="Januszkiewicz K."/>
            <person name="Wedrychowicz H."/>
        </authorList>
    </citation>
    <scope>NUCLEOTIDE SEQUENCE [LARGE SCALE GENOMIC DNA]</scope>
    <source>
        <strain evidence="1 2">DSM 27063</strain>
    </source>
</reference>
<dbReference type="EMBL" id="FQZE01000020">
    <property type="protein sequence ID" value="SHJ46261.1"/>
    <property type="molecule type" value="Genomic_DNA"/>
</dbReference>
<dbReference type="OrthoDB" id="1523346at2"/>
<accession>A0A1M6JHV1</accession>
<evidence type="ECO:0000313" key="1">
    <source>
        <dbReference type="EMBL" id="SHJ46261.1"/>
    </source>
</evidence>
<dbReference type="RefSeq" id="WP_073170152.1">
    <property type="nucleotide sequence ID" value="NZ_FQZE01000020.1"/>
</dbReference>
<sequence>MKKSANHRYLLLLVVIFFESFIAFSQIPELAWERQMKINASNYFVDAVKLPDGGFVVLGAREMPGERGFDIWILRCNENGDTIQTKILGNPGNDIPFNIEKNKNSGYLIANVSSSSEAESFAQVVALDAGFSVRWIFEAEQASALPRTFVTIDDAGNAWWLNTFNGPNDKPEVVLKKLDESGEVNASFTFAEDFPVSGYAIRTLDDGSIAFSCQVKPPEEKPTIQVYRINSDGDLLWKSLLPSSEKTVTPQCICCSPDNSLLVGGWAGLCYNPDAPVEQQIFDYDYFLGKLDSSGKILWTQNYNREGSERGTALAVLPDGNIMAGGKCETSFTGSVGPWLLFVDKNGNLLSEKVLKFISVKDQVARIICTSDGGLLLIGPGNIDSQNRMTGWMKKMKPVL</sequence>
<dbReference type="Proteomes" id="UP000184050">
    <property type="component" value="Unassembled WGS sequence"/>
</dbReference>
<protein>
    <recommendedName>
        <fullName evidence="3">PQQ-like domain-containing protein</fullName>
    </recommendedName>
</protein>
<keyword evidence="2" id="KW-1185">Reference proteome</keyword>
<organism evidence="1 2">
    <name type="scientific">Tangfeifania diversioriginum</name>
    <dbReference type="NCBI Taxonomy" id="1168035"/>
    <lineage>
        <taxon>Bacteria</taxon>
        <taxon>Pseudomonadati</taxon>
        <taxon>Bacteroidota</taxon>
        <taxon>Bacteroidia</taxon>
        <taxon>Marinilabiliales</taxon>
        <taxon>Prolixibacteraceae</taxon>
        <taxon>Tangfeifania</taxon>
    </lineage>
</organism>
<gene>
    <name evidence="1" type="ORF">SAMN05444280_12031</name>
</gene>